<evidence type="ECO:0000313" key="2">
    <source>
        <dbReference type="EMBL" id="MEQ2181924.1"/>
    </source>
</evidence>
<dbReference type="PANTHER" id="PTHR37402">
    <property type="entry name" value="GRAM DOMAIN-CONTAINING PROTEIN 4"/>
    <property type="match status" value="1"/>
</dbReference>
<keyword evidence="3" id="KW-1185">Reference proteome</keyword>
<dbReference type="InterPro" id="IPR037847">
    <property type="entry name" value="GRAMDC4"/>
</dbReference>
<reference evidence="2 3" key="1">
    <citation type="submission" date="2021-06" db="EMBL/GenBank/DDBJ databases">
        <authorList>
            <person name="Palmer J.M."/>
        </authorList>
    </citation>
    <scope>NUCLEOTIDE SEQUENCE [LARGE SCALE GENOMIC DNA]</scope>
    <source>
        <strain evidence="2 3">GA_2019</strain>
        <tissue evidence="2">Muscle</tissue>
    </source>
</reference>
<proteinExistence type="predicted"/>
<feature type="domain" description="GRAM" evidence="1">
    <location>
        <begin position="283"/>
        <end position="363"/>
    </location>
</feature>
<evidence type="ECO:0000313" key="3">
    <source>
        <dbReference type="Proteomes" id="UP001476798"/>
    </source>
</evidence>
<dbReference type="InterPro" id="IPR011993">
    <property type="entry name" value="PH-like_dom_sf"/>
</dbReference>
<dbReference type="Pfam" id="PF02893">
    <property type="entry name" value="GRAM"/>
    <property type="match status" value="1"/>
</dbReference>
<gene>
    <name evidence="2" type="ORF">GOODEAATRI_016680</name>
</gene>
<name>A0ABV0PEM3_9TELE</name>
<dbReference type="EMBL" id="JAHRIO010071271">
    <property type="protein sequence ID" value="MEQ2181924.1"/>
    <property type="molecule type" value="Genomic_DNA"/>
</dbReference>
<organism evidence="2 3">
    <name type="scientific">Goodea atripinnis</name>
    <dbReference type="NCBI Taxonomy" id="208336"/>
    <lineage>
        <taxon>Eukaryota</taxon>
        <taxon>Metazoa</taxon>
        <taxon>Chordata</taxon>
        <taxon>Craniata</taxon>
        <taxon>Vertebrata</taxon>
        <taxon>Euteleostomi</taxon>
        <taxon>Actinopterygii</taxon>
        <taxon>Neopterygii</taxon>
        <taxon>Teleostei</taxon>
        <taxon>Neoteleostei</taxon>
        <taxon>Acanthomorphata</taxon>
        <taxon>Ovalentaria</taxon>
        <taxon>Atherinomorphae</taxon>
        <taxon>Cyprinodontiformes</taxon>
        <taxon>Goodeidae</taxon>
        <taxon>Goodea</taxon>
    </lineage>
</organism>
<dbReference type="PANTHER" id="PTHR37402:SF1">
    <property type="entry name" value="GRAM DOMAIN-CONTAINING PROTEIN 4"/>
    <property type="match status" value="1"/>
</dbReference>
<accession>A0ABV0PEM3</accession>
<comment type="caution">
    <text evidence="2">The sequence shown here is derived from an EMBL/GenBank/DDBJ whole genome shotgun (WGS) entry which is preliminary data.</text>
</comment>
<dbReference type="InterPro" id="IPR004182">
    <property type="entry name" value="GRAM"/>
</dbReference>
<protein>
    <recommendedName>
        <fullName evidence="1">GRAM domain-containing protein</fullName>
    </recommendedName>
</protein>
<evidence type="ECO:0000259" key="1">
    <source>
        <dbReference type="SMART" id="SM00568"/>
    </source>
</evidence>
<dbReference type="Proteomes" id="UP001476798">
    <property type="component" value="Unassembled WGS sequence"/>
</dbReference>
<sequence>MPPADHCIASMVLSPNDVLKGKGRCPSAHCRVTDSFLCQAYDIAALMARIGNSLSMLLLAQSQMLQPGMAGAALGDTNNAALQAFGLMSKELGRLLANLVVMRCQVWLEQAPVSDDCSQTLRSLPGRQLLGQLYGPRLRGLWKVVGSPVRTPPNKHQNAAEGPWVGRFSESFLYIRMSLIALCSHPGVLQSQSHTLCELVALGIKFFIIDFILKSCPKLRQRFDTPYIIWTNLPTDLQLKERSNTTLSRRVATVGGRGSVPAAAPLPGSRDEDGGRYYSTKRGAFHEVFSLPESERPLAVCENGWRCCLINRDRKTPTDYIRHGVLFVTENYLCFESSSSRSGSSKRNKVIKLTEITEIQKVGVC</sequence>
<dbReference type="Gene3D" id="2.30.29.30">
    <property type="entry name" value="Pleckstrin-homology domain (PH domain)/Phosphotyrosine-binding domain (PTB)"/>
    <property type="match status" value="1"/>
</dbReference>
<dbReference type="SMART" id="SM00568">
    <property type="entry name" value="GRAM"/>
    <property type="match status" value="1"/>
</dbReference>